<dbReference type="Gene3D" id="1.20.1740.10">
    <property type="entry name" value="Amino acid/polyamine transporter I"/>
    <property type="match status" value="1"/>
</dbReference>
<accession>A0ABY4T593</accession>
<evidence type="ECO:0000256" key="1">
    <source>
        <dbReference type="ARBA" id="ARBA00004141"/>
    </source>
</evidence>
<dbReference type="InterPro" id="IPR002293">
    <property type="entry name" value="AA/rel_permease1"/>
</dbReference>
<feature type="transmembrane region" description="Helical" evidence="5">
    <location>
        <begin position="168"/>
        <end position="186"/>
    </location>
</feature>
<dbReference type="PIRSF" id="PIRSF006060">
    <property type="entry name" value="AA_transporter"/>
    <property type="match status" value="1"/>
</dbReference>
<proteinExistence type="predicted"/>
<feature type="transmembrane region" description="Helical" evidence="5">
    <location>
        <begin position="339"/>
        <end position="361"/>
    </location>
</feature>
<feature type="transmembrane region" description="Helical" evidence="5">
    <location>
        <begin position="206"/>
        <end position="223"/>
    </location>
</feature>
<feature type="transmembrane region" description="Helical" evidence="5">
    <location>
        <begin position="367"/>
        <end position="387"/>
    </location>
</feature>
<evidence type="ECO:0000313" key="6">
    <source>
        <dbReference type="EMBL" id="URL60077.1"/>
    </source>
</evidence>
<evidence type="ECO:0000256" key="2">
    <source>
        <dbReference type="ARBA" id="ARBA00022692"/>
    </source>
</evidence>
<evidence type="ECO:0000313" key="7">
    <source>
        <dbReference type="Proteomes" id="UP001056681"/>
    </source>
</evidence>
<feature type="transmembrane region" description="Helical" evidence="5">
    <location>
        <begin position="244"/>
        <end position="270"/>
    </location>
</feature>
<comment type="subcellular location">
    <subcellularLocation>
        <location evidence="1">Membrane</location>
        <topology evidence="1">Multi-pass membrane protein</topology>
    </subcellularLocation>
</comment>
<keyword evidence="7" id="KW-1185">Reference proteome</keyword>
<keyword evidence="4 5" id="KW-0472">Membrane</keyword>
<dbReference type="InterPro" id="IPR050598">
    <property type="entry name" value="AminoAcid_Transporter"/>
</dbReference>
<feature type="transmembrane region" description="Helical" evidence="5">
    <location>
        <begin position="290"/>
        <end position="318"/>
    </location>
</feature>
<dbReference type="PANTHER" id="PTHR11785">
    <property type="entry name" value="AMINO ACID TRANSPORTER"/>
    <property type="match status" value="1"/>
</dbReference>
<dbReference type="Proteomes" id="UP001056681">
    <property type="component" value="Chromosome"/>
</dbReference>
<feature type="transmembrane region" description="Helical" evidence="5">
    <location>
        <begin position="422"/>
        <end position="441"/>
    </location>
</feature>
<organism evidence="6 7">
    <name type="scientific">Luteibacter flocculans</name>
    <dbReference type="NCBI Taxonomy" id="2780091"/>
    <lineage>
        <taxon>Bacteria</taxon>
        <taxon>Pseudomonadati</taxon>
        <taxon>Pseudomonadota</taxon>
        <taxon>Gammaproteobacteria</taxon>
        <taxon>Lysobacterales</taxon>
        <taxon>Rhodanobacteraceae</taxon>
        <taxon>Luteibacter</taxon>
    </lineage>
</organism>
<protein>
    <submittedName>
        <fullName evidence="6">Amino acid permease</fullName>
    </submittedName>
</protein>
<feature type="transmembrane region" description="Helical" evidence="5">
    <location>
        <begin position="104"/>
        <end position="128"/>
    </location>
</feature>
<reference evidence="6" key="1">
    <citation type="submission" date="2020-10" db="EMBL/GenBank/DDBJ databases">
        <title>Whole-genome sequence of Luteibacter sp. EIF3.</title>
        <authorList>
            <person name="Friedrich I."/>
            <person name="Hertel R."/>
            <person name="Daniel R."/>
        </authorList>
    </citation>
    <scope>NUCLEOTIDE SEQUENCE</scope>
    <source>
        <strain evidence="6">EIF3</strain>
    </source>
</reference>
<feature type="transmembrane region" description="Helical" evidence="5">
    <location>
        <begin position="21"/>
        <end position="48"/>
    </location>
</feature>
<dbReference type="EMBL" id="CP063231">
    <property type="protein sequence ID" value="URL60077.1"/>
    <property type="molecule type" value="Genomic_DNA"/>
</dbReference>
<dbReference type="RefSeq" id="WP_250340530.1">
    <property type="nucleotide sequence ID" value="NZ_CP063231.1"/>
</dbReference>
<sequence>MRADTTDLATARNVPPRAIGFWGGLSANVLNMIGIGPFVTIPLALSALAGPGVLLGWIAGAVLCLCDGLVWAELGSTIPESGGPYHYLREAYGRERAGRLFGFLYLWQTLLTAPLSIASAAVGFAQYFGYLVPSLGEGGRVLPAAGLCLFNTAVLYRRIGEIQKLSMLVSAVVVVACAWVVASGIAHFDMRNAAHFLHARADDTHGFWLGLGAVALIAVYDYGGYNNVCMLGGEVVRPRRTIPLAVLVSIPLVAVLYLGLNMSILGVLPWDEAAKSKAVVADFMQAIHGRIGGTIAVLLILLAAWGSALVVLLGYSRVPYAAAADGQFFRVFARLHPRGGFPTVSLLFVGATSALACFVSLERLIATLMVVQILFQYIAQCFAVVALRRRHAPGDVFRMPLYPLPIVVSVVGWLYLVATSGWPSIVTAVLAVVVGTLIFLWQARRTRSWPFPST</sequence>
<name>A0ABY4T593_9GAMM</name>
<keyword evidence="2 5" id="KW-0812">Transmembrane</keyword>
<dbReference type="Pfam" id="PF13520">
    <property type="entry name" value="AA_permease_2"/>
    <property type="match status" value="1"/>
</dbReference>
<dbReference type="PANTHER" id="PTHR11785:SF512">
    <property type="entry name" value="SOBREMESA, ISOFORM B"/>
    <property type="match status" value="1"/>
</dbReference>
<evidence type="ECO:0000256" key="4">
    <source>
        <dbReference type="ARBA" id="ARBA00023136"/>
    </source>
</evidence>
<evidence type="ECO:0000256" key="5">
    <source>
        <dbReference type="SAM" id="Phobius"/>
    </source>
</evidence>
<feature type="transmembrane region" description="Helical" evidence="5">
    <location>
        <begin position="140"/>
        <end position="156"/>
    </location>
</feature>
<gene>
    <name evidence="6" type="ORF">IM816_08360</name>
</gene>
<evidence type="ECO:0000256" key="3">
    <source>
        <dbReference type="ARBA" id="ARBA00022989"/>
    </source>
</evidence>
<keyword evidence="3 5" id="KW-1133">Transmembrane helix</keyword>
<feature type="transmembrane region" description="Helical" evidence="5">
    <location>
        <begin position="54"/>
        <end position="72"/>
    </location>
</feature>
<feature type="transmembrane region" description="Helical" evidence="5">
    <location>
        <begin position="399"/>
        <end position="416"/>
    </location>
</feature>